<dbReference type="OrthoDB" id="26908at10239"/>
<accession>B6D666</accession>
<dbReference type="EMBL" id="EU839994">
    <property type="protein sequence ID" value="ACI28853.1"/>
    <property type="molecule type" value="Genomic_DNA"/>
</dbReference>
<dbReference type="KEGG" id="vg:6965920"/>
<dbReference type="GeneID" id="6965920"/>
<evidence type="ECO:0000313" key="1">
    <source>
        <dbReference type="EMBL" id="ACI28853.1"/>
    </source>
</evidence>
<sequence>MDSKLRKFIQTHVFDRSKPHVYIVSMNAEDGTIKGIHQAVDVELEDSNNGQPLHYYEIKRIRNASKAIHYIYRSINKIPKTLNYINL</sequence>
<dbReference type="RefSeq" id="YP_002268182.1">
    <property type="nucleotide sequence ID" value="NC_011345.1"/>
</dbReference>
<dbReference type="Proteomes" id="UP000204251">
    <property type="component" value="Segment"/>
</dbReference>
<organism evidence="1 2">
    <name type="scientific">Agrotis ipsilon multiple nucleopolyhedrovirus</name>
    <dbReference type="NCBI Taxonomy" id="208013"/>
    <lineage>
        <taxon>Viruses</taxon>
        <taxon>Viruses incertae sedis</taxon>
        <taxon>Naldaviricetes</taxon>
        <taxon>Lefavirales</taxon>
        <taxon>Baculoviridae</taxon>
        <taxon>Alphabaculovirus</taxon>
        <taxon>Alphabaculovirus agipsilonis</taxon>
    </lineage>
</organism>
<evidence type="ECO:0000313" key="2">
    <source>
        <dbReference type="Proteomes" id="UP000204251"/>
    </source>
</evidence>
<reference evidence="1 2" key="1">
    <citation type="submission" date="2008-06" db="EMBL/GenBank/DDBJ databases">
        <title>Complete nucleotide sequence analysis of the Agrotis ipsilon multiple nucleopolyhedrovirus.</title>
        <authorList>
            <person name="Harrison R.L."/>
        </authorList>
    </citation>
    <scope>NUCLEOTIDE SEQUENCE [LARGE SCALE GENOMIC DNA]</scope>
    <source>
        <strain evidence="1 2">Illinois</strain>
    </source>
</reference>
<protein>
    <submittedName>
        <fullName evidence="1">Uncharacterized protein</fullName>
    </submittedName>
</protein>
<name>B6D666_9ABAC</name>
<proteinExistence type="predicted"/>
<keyword evidence="2" id="KW-1185">Reference proteome</keyword>